<gene>
    <name evidence="2" type="ORF">BaRGS_00028464</name>
</gene>
<accession>A0ABD0JZX9</accession>
<keyword evidence="3" id="KW-1185">Reference proteome</keyword>
<organism evidence="2 3">
    <name type="scientific">Batillaria attramentaria</name>
    <dbReference type="NCBI Taxonomy" id="370345"/>
    <lineage>
        <taxon>Eukaryota</taxon>
        <taxon>Metazoa</taxon>
        <taxon>Spiralia</taxon>
        <taxon>Lophotrochozoa</taxon>
        <taxon>Mollusca</taxon>
        <taxon>Gastropoda</taxon>
        <taxon>Caenogastropoda</taxon>
        <taxon>Sorbeoconcha</taxon>
        <taxon>Cerithioidea</taxon>
        <taxon>Batillariidae</taxon>
        <taxon>Batillaria</taxon>
    </lineage>
</organism>
<feature type="non-terminal residue" evidence="2">
    <location>
        <position position="1"/>
    </location>
</feature>
<feature type="compositionally biased region" description="Basic and acidic residues" evidence="1">
    <location>
        <begin position="32"/>
        <end position="41"/>
    </location>
</feature>
<sequence>LHPSSLSLRNLLHQADLGGRQVVRPDQASEVSLKDPHRDTRTTWVSPSRRLAGERSRKTVTQKMHPTQ</sequence>
<feature type="region of interest" description="Disordered" evidence="1">
    <location>
        <begin position="19"/>
        <end position="68"/>
    </location>
</feature>
<proteinExistence type="predicted"/>
<feature type="compositionally biased region" description="Polar residues" evidence="1">
    <location>
        <begin position="59"/>
        <end position="68"/>
    </location>
</feature>
<comment type="caution">
    <text evidence="2">The sequence shown here is derived from an EMBL/GenBank/DDBJ whole genome shotgun (WGS) entry which is preliminary data.</text>
</comment>
<dbReference type="EMBL" id="JACVVK020000284">
    <property type="protein sequence ID" value="KAK7480296.1"/>
    <property type="molecule type" value="Genomic_DNA"/>
</dbReference>
<dbReference type="AlphaFoldDB" id="A0ABD0JZX9"/>
<dbReference type="Proteomes" id="UP001519460">
    <property type="component" value="Unassembled WGS sequence"/>
</dbReference>
<name>A0ABD0JZX9_9CAEN</name>
<evidence type="ECO:0000313" key="2">
    <source>
        <dbReference type="EMBL" id="KAK7480296.1"/>
    </source>
</evidence>
<evidence type="ECO:0000313" key="3">
    <source>
        <dbReference type="Proteomes" id="UP001519460"/>
    </source>
</evidence>
<feature type="non-terminal residue" evidence="2">
    <location>
        <position position="68"/>
    </location>
</feature>
<evidence type="ECO:0000256" key="1">
    <source>
        <dbReference type="SAM" id="MobiDB-lite"/>
    </source>
</evidence>
<protein>
    <submittedName>
        <fullName evidence="2">Uncharacterized protein</fullName>
    </submittedName>
</protein>
<reference evidence="2 3" key="1">
    <citation type="journal article" date="2023" name="Sci. Data">
        <title>Genome assembly of the Korean intertidal mud-creeper Batillaria attramentaria.</title>
        <authorList>
            <person name="Patra A.K."/>
            <person name="Ho P.T."/>
            <person name="Jun S."/>
            <person name="Lee S.J."/>
            <person name="Kim Y."/>
            <person name="Won Y.J."/>
        </authorList>
    </citation>
    <scope>NUCLEOTIDE SEQUENCE [LARGE SCALE GENOMIC DNA]</scope>
    <source>
        <strain evidence="2">Wonlab-2016</strain>
    </source>
</reference>